<evidence type="ECO:0000259" key="10">
    <source>
        <dbReference type="PROSITE" id="PS51020"/>
    </source>
</evidence>
<dbReference type="Pfam" id="PF19028">
    <property type="entry name" value="TSP1_spondin"/>
    <property type="match status" value="1"/>
</dbReference>
<reference evidence="11" key="1">
    <citation type="submission" date="2022-07" db="EMBL/GenBank/DDBJ databases">
        <authorList>
            <person name="Trinca V."/>
            <person name="Uliana J.V.C."/>
            <person name="Torres T.T."/>
            <person name="Ward R.J."/>
            <person name="Monesi N."/>
        </authorList>
    </citation>
    <scope>NUCLEOTIDE SEQUENCE</scope>
    <source>
        <strain evidence="11">HSMRA1968</strain>
        <tissue evidence="11">Whole embryos</tissue>
    </source>
</reference>
<keyword evidence="9" id="KW-0472">Membrane</keyword>
<dbReference type="GO" id="GO:0046872">
    <property type="term" value="F:metal ion binding"/>
    <property type="evidence" value="ECO:0007669"/>
    <property type="project" value="UniProtKB-KW"/>
</dbReference>
<dbReference type="InterPro" id="IPR044004">
    <property type="entry name" value="TSP1_spondin_dom"/>
</dbReference>
<sequence length="422" mass="48188">MKYTSTAILVLNNCFTIYLYAMIIEGVYAINISESSKFDQYSAENGCSQSSNVLIAYKFVLQTYWTRDVFPKHYPNWKPQAQWSKTFGLTHDASFNLFSIGKVASNGMKMFAETGQTNDLEYKSMDEFDFTAPAILTGRGYNDATFFADVNHSLVSFATKITPSPDWFVGVDSFKLCENDIWIDNATVALHPLDAGTDNGFTFTAPDWPTEPTGVIYRITSGYPAHQAGSFFYPQLKELPPIATVTFIKLKEYRLLKTYHDAEEEFPLITTAPLKLNQELSIVPNNELLSAEIEEERRTKETFNNEFIPSEKERIRSKLLAKIKLSINSSTDPETAKTNDFSKNVIKNKNRNSVKKKNTQQKRDCRVGDWSEWSPCDKTCGIGKMQRYRKIIRHSKNGGRSCPPLKEAKWCELERDCISEYF</sequence>
<dbReference type="InterPro" id="IPR009465">
    <property type="entry name" value="Spondin_N"/>
</dbReference>
<evidence type="ECO:0000256" key="6">
    <source>
        <dbReference type="ARBA" id="ARBA00022889"/>
    </source>
</evidence>
<protein>
    <submittedName>
        <fullName evidence="11">Spondin-2</fullName>
    </submittedName>
</protein>
<evidence type="ECO:0000256" key="3">
    <source>
        <dbReference type="ARBA" id="ARBA00022530"/>
    </source>
</evidence>
<dbReference type="Gene3D" id="2.20.100.10">
    <property type="entry name" value="Thrombospondin type-1 (TSP1) repeat"/>
    <property type="match status" value="1"/>
</dbReference>
<evidence type="ECO:0000313" key="12">
    <source>
        <dbReference type="Proteomes" id="UP001151699"/>
    </source>
</evidence>
<comment type="caution">
    <text evidence="11">The sequence shown here is derived from an EMBL/GenBank/DDBJ whole genome shotgun (WGS) entry which is preliminary data.</text>
</comment>
<dbReference type="Proteomes" id="UP001151699">
    <property type="component" value="Chromosome A"/>
</dbReference>
<gene>
    <name evidence="11" type="primary">SPON2</name>
    <name evidence="11" type="ORF">Bhyg_01065</name>
</gene>
<dbReference type="GO" id="GO:0005886">
    <property type="term" value="C:plasma membrane"/>
    <property type="evidence" value="ECO:0007669"/>
    <property type="project" value="TreeGrafter"/>
</dbReference>
<dbReference type="PANTHER" id="PTHR11311:SF15">
    <property type="entry name" value="SPONDIN-2"/>
    <property type="match status" value="1"/>
</dbReference>
<name>A0A9Q0NAI7_9DIPT</name>
<evidence type="ECO:0000256" key="2">
    <source>
        <dbReference type="ARBA" id="ARBA00022525"/>
    </source>
</evidence>
<dbReference type="EMBL" id="WJQU01000001">
    <property type="protein sequence ID" value="KAJ6645856.1"/>
    <property type="molecule type" value="Genomic_DNA"/>
</dbReference>
<keyword evidence="6" id="KW-0130">Cell adhesion</keyword>
<dbReference type="InterPro" id="IPR051418">
    <property type="entry name" value="Spondin/Thrombospondin_T1"/>
</dbReference>
<keyword evidence="12" id="KW-1185">Reference proteome</keyword>
<dbReference type="GO" id="GO:0007155">
    <property type="term" value="P:cell adhesion"/>
    <property type="evidence" value="ECO:0007669"/>
    <property type="project" value="UniProtKB-KW"/>
</dbReference>
<keyword evidence="2" id="KW-0964">Secreted</keyword>
<dbReference type="PANTHER" id="PTHR11311">
    <property type="entry name" value="SPONDIN"/>
    <property type="match status" value="1"/>
</dbReference>
<dbReference type="SUPFAM" id="SSF82895">
    <property type="entry name" value="TSP-1 type 1 repeat"/>
    <property type="match status" value="1"/>
</dbReference>
<dbReference type="InterPro" id="IPR000884">
    <property type="entry name" value="TSP1_rpt"/>
</dbReference>
<organism evidence="11 12">
    <name type="scientific">Pseudolycoriella hygida</name>
    <dbReference type="NCBI Taxonomy" id="35572"/>
    <lineage>
        <taxon>Eukaryota</taxon>
        <taxon>Metazoa</taxon>
        <taxon>Ecdysozoa</taxon>
        <taxon>Arthropoda</taxon>
        <taxon>Hexapoda</taxon>
        <taxon>Insecta</taxon>
        <taxon>Pterygota</taxon>
        <taxon>Neoptera</taxon>
        <taxon>Endopterygota</taxon>
        <taxon>Diptera</taxon>
        <taxon>Nematocera</taxon>
        <taxon>Sciaroidea</taxon>
        <taxon>Sciaridae</taxon>
        <taxon>Pseudolycoriella</taxon>
    </lineage>
</organism>
<dbReference type="InterPro" id="IPR036383">
    <property type="entry name" value="TSP1_rpt_sf"/>
</dbReference>
<keyword evidence="3" id="KW-0272">Extracellular matrix</keyword>
<evidence type="ECO:0000256" key="8">
    <source>
        <dbReference type="ARBA" id="ARBA00023180"/>
    </source>
</evidence>
<keyword evidence="4" id="KW-0479">Metal-binding</keyword>
<dbReference type="GO" id="GO:0030036">
    <property type="term" value="P:actin cytoskeleton organization"/>
    <property type="evidence" value="ECO:0007669"/>
    <property type="project" value="TreeGrafter"/>
</dbReference>
<dbReference type="AlphaFoldDB" id="A0A9Q0NAI7"/>
<dbReference type="PROSITE" id="PS50092">
    <property type="entry name" value="TSP1"/>
    <property type="match status" value="1"/>
</dbReference>
<dbReference type="Pfam" id="PF06468">
    <property type="entry name" value="Spond_N"/>
    <property type="match status" value="1"/>
</dbReference>
<dbReference type="InterPro" id="IPR038678">
    <property type="entry name" value="Spondin_N_sf"/>
</dbReference>
<feature type="transmembrane region" description="Helical" evidence="9">
    <location>
        <begin position="7"/>
        <end position="30"/>
    </location>
</feature>
<dbReference type="NCBIfam" id="NF038123">
    <property type="entry name" value="NF038123_dom"/>
    <property type="match status" value="1"/>
</dbReference>
<keyword evidence="5" id="KW-0732">Signal</keyword>
<evidence type="ECO:0000256" key="9">
    <source>
        <dbReference type="SAM" id="Phobius"/>
    </source>
</evidence>
<dbReference type="FunFam" id="2.20.100.10:FF:000026">
    <property type="entry name" value="Spondin 1"/>
    <property type="match status" value="1"/>
</dbReference>
<dbReference type="Gene3D" id="2.60.40.2130">
    <property type="entry name" value="F-spondin domain"/>
    <property type="match status" value="1"/>
</dbReference>
<comment type="subcellular location">
    <subcellularLocation>
        <location evidence="1">Secreted</location>
        <location evidence="1">Extracellular space</location>
        <location evidence="1">Extracellular matrix</location>
    </subcellularLocation>
</comment>
<evidence type="ECO:0000256" key="5">
    <source>
        <dbReference type="ARBA" id="ARBA00022729"/>
    </source>
</evidence>
<keyword evidence="9" id="KW-0812">Transmembrane</keyword>
<feature type="domain" description="Spondin" evidence="10">
    <location>
        <begin position="45"/>
        <end position="227"/>
    </location>
</feature>
<accession>A0A9Q0NAI7</accession>
<evidence type="ECO:0000256" key="7">
    <source>
        <dbReference type="ARBA" id="ARBA00023157"/>
    </source>
</evidence>
<dbReference type="SMART" id="SM00209">
    <property type="entry name" value="TSP1"/>
    <property type="match status" value="1"/>
</dbReference>
<keyword evidence="9" id="KW-1133">Transmembrane helix</keyword>
<keyword evidence="7" id="KW-1015">Disulfide bond</keyword>
<keyword evidence="8" id="KW-0325">Glycoprotein</keyword>
<proteinExistence type="predicted"/>
<dbReference type="OrthoDB" id="6090599at2759"/>
<dbReference type="PROSITE" id="PS51020">
    <property type="entry name" value="SPONDIN"/>
    <property type="match status" value="1"/>
</dbReference>
<evidence type="ECO:0000256" key="4">
    <source>
        <dbReference type="ARBA" id="ARBA00022723"/>
    </source>
</evidence>
<evidence type="ECO:0000256" key="1">
    <source>
        <dbReference type="ARBA" id="ARBA00004498"/>
    </source>
</evidence>
<evidence type="ECO:0000313" key="11">
    <source>
        <dbReference type="EMBL" id="KAJ6645856.1"/>
    </source>
</evidence>